<evidence type="ECO:0000313" key="2">
    <source>
        <dbReference type="EMBL" id="DAE91975.1"/>
    </source>
</evidence>
<keyword evidence="1" id="KW-1133">Transmembrane helix</keyword>
<sequence length="44" mass="5101">MSKHSCIFLYRADYINLLFLGGLPFRTSLAYVLLYSVPLLTSFR</sequence>
<name>A0A8S5RR55_9CAUD</name>
<evidence type="ECO:0000256" key="1">
    <source>
        <dbReference type="SAM" id="Phobius"/>
    </source>
</evidence>
<accession>A0A8S5RR55</accession>
<protein>
    <submittedName>
        <fullName evidence="2">Uncharacterized protein</fullName>
    </submittedName>
</protein>
<reference evidence="2" key="1">
    <citation type="journal article" date="2021" name="Proc. Natl. Acad. Sci. U.S.A.">
        <title>A Catalog of Tens of Thousands of Viruses from Human Metagenomes Reveals Hidden Associations with Chronic Diseases.</title>
        <authorList>
            <person name="Tisza M.J."/>
            <person name="Buck C.B."/>
        </authorList>
    </citation>
    <scope>NUCLEOTIDE SEQUENCE</scope>
    <source>
        <strain evidence="2">CtXdu7</strain>
    </source>
</reference>
<dbReference type="EMBL" id="BK057792">
    <property type="protein sequence ID" value="DAE91975.1"/>
    <property type="molecule type" value="Genomic_DNA"/>
</dbReference>
<keyword evidence="1" id="KW-0472">Membrane</keyword>
<feature type="transmembrane region" description="Helical" evidence="1">
    <location>
        <begin position="12"/>
        <end position="34"/>
    </location>
</feature>
<proteinExistence type="predicted"/>
<organism evidence="2">
    <name type="scientific">Podoviridae sp. ctXdu7</name>
    <dbReference type="NCBI Taxonomy" id="2827618"/>
    <lineage>
        <taxon>Viruses</taxon>
        <taxon>Duplodnaviria</taxon>
        <taxon>Heunggongvirae</taxon>
        <taxon>Uroviricota</taxon>
        <taxon>Caudoviricetes</taxon>
    </lineage>
</organism>
<keyword evidence="1" id="KW-0812">Transmembrane</keyword>